<dbReference type="Proteomes" id="UP000808349">
    <property type="component" value="Unassembled WGS sequence"/>
</dbReference>
<dbReference type="PANTHER" id="PTHR35340">
    <property type="entry name" value="PQQ ENZYME REPEAT PROTEIN-RELATED"/>
    <property type="match status" value="1"/>
</dbReference>
<protein>
    <submittedName>
        <fullName evidence="1">Aryl-sulfate sulfotransferase</fullName>
    </submittedName>
</protein>
<dbReference type="GO" id="GO:0004062">
    <property type="term" value="F:aryl sulfotransferase activity"/>
    <property type="evidence" value="ECO:0007669"/>
    <property type="project" value="InterPro"/>
</dbReference>
<dbReference type="EMBL" id="JADKFW010000016">
    <property type="protein sequence ID" value="MBK9719126.1"/>
    <property type="molecule type" value="Genomic_DNA"/>
</dbReference>
<organism evidence="1 2">
    <name type="scientific">Candidatus Defluviibacterium haderslevense</name>
    <dbReference type="NCBI Taxonomy" id="2981993"/>
    <lineage>
        <taxon>Bacteria</taxon>
        <taxon>Pseudomonadati</taxon>
        <taxon>Bacteroidota</taxon>
        <taxon>Saprospiria</taxon>
        <taxon>Saprospirales</taxon>
        <taxon>Saprospiraceae</taxon>
        <taxon>Candidatus Defluviibacterium</taxon>
    </lineage>
</organism>
<name>A0A9D7XFX2_9BACT</name>
<dbReference type="Pfam" id="PF05935">
    <property type="entry name" value="Arylsulfotrans"/>
    <property type="match status" value="1"/>
</dbReference>
<reference evidence="1 2" key="1">
    <citation type="submission" date="2020-10" db="EMBL/GenBank/DDBJ databases">
        <title>Connecting structure to function with the recovery of over 1000 high-quality activated sludge metagenome-assembled genomes encoding full-length rRNA genes using long-read sequencing.</title>
        <authorList>
            <person name="Singleton C.M."/>
            <person name="Petriglieri F."/>
            <person name="Kristensen J.M."/>
            <person name="Kirkegaard R.H."/>
            <person name="Michaelsen T.Y."/>
            <person name="Andersen M.H."/>
            <person name="Karst S.M."/>
            <person name="Dueholm M.S."/>
            <person name="Nielsen P.H."/>
            <person name="Albertsen M."/>
        </authorList>
    </citation>
    <scope>NUCLEOTIDE SEQUENCE [LARGE SCALE GENOMIC DNA]</scope>
    <source>
        <strain evidence="1">Ribe_18-Q3-R11-54_BAT3C.373</strain>
    </source>
</reference>
<comment type="caution">
    <text evidence="1">The sequence shown here is derived from an EMBL/GenBank/DDBJ whole genome shotgun (WGS) entry which is preliminary data.</text>
</comment>
<dbReference type="InterPro" id="IPR013783">
    <property type="entry name" value="Ig-like_fold"/>
</dbReference>
<evidence type="ECO:0000313" key="2">
    <source>
        <dbReference type="Proteomes" id="UP000808349"/>
    </source>
</evidence>
<evidence type="ECO:0000313" key="1">
    <source>
        <dbReference type="EMBL" id="MBK9719126.1"/>
    </source>
</evidence>
<accession>A0A9D7XFX2</accession>
<dbReference type="SUPFAM" id="SSF50998">
    <property type="entry name" value="Quinoprotein alcohol dehydrogenase-like"/>
    <property type="match status" value="1"/>
</dbReference>
<dbReference type="Gene3D" id="2.60.40.10">
    <property type="entry name" value="Immunoglobulins"/>
    <property type="match status" value="1"/>
</dbReference>
<dbReference type="InterPro" id="IPR053143">
    <property type="entry name" value="Arylsulfate_ST"/>
</dbReference>
<dbReference type="InterPro" id="IPR011047">
    <property type="entry name" value="Quinoprotein_ADH-like_sf"/>
</dbReference>
<gene>
    <name evidence="1" type="ORF">IPO85_16730</name>
</gene>
<dbReference type="InterPro" id="IPR010262">
    <property type="entry name" value="Arylsulfotransferase_bact"/>
</dbReference>
<feature type="non-terminal residue" evidence="1">
    <location>
        <position position="478"/>
    </location>
</feature>
<dbReference type="PANTHER" id="PTHR35340:SF5">
    <property type="entry name" value="ASST-DOMAIN-CONTAINING PROTEIN"/>
    <property type="match status" value="1"/>
</dbReference>
<proteinExistence type="predicted"/>
<dbReference type="AlphaFoldDB" id="A0A9D7XFX2"/>
<sequence>MVFYLFTYIQTSNAQKWPGYTLIAPTNSTNAYLLDTLGNTYHTWKLNGNTGYSAHLIPGGTIVRAVQHAGNYFNAGPQCGQVQKTDYNGNVIWDYVYSSVNYCSHHDICPMPNGNVLLIAYELRTAAEVVAAGSKSNIIMWPDKIVEVKPTGATTGEVVWEWKSFDHLVQNVDPSKKNYYPTISDHPELLDINYKTTKDWLHMNGVDYNAELDQIAFSSHNLNEIYVIDHSTTMAEAASHSGGKYGKGGDILYRWGNPQAYGASGAANFKVVHDAHWVPAGCPRAGSLVGFNNQGVSNSKSSVDIIAPPYTEDGNYSKAPGAAFEPTTFTYRHAANGFTSNEGGSQQLPNGNMIVCVAKAGYVYEVDANEKVLWSTNVNGGLSQAFRYSKCYIEGTLADKPVISKVGELLMSSDASTYQWYLNGLKINEATEREYTPTQSGKFQVIITNTGGCESEISDVFRFIKNSTQVNDLSDDID</sequence>